<evidence type="ECO:0000313" key="1">
    <source>
        <dbReference type="EMBL" id="KAG9486225.1"/>
    </source>
</evidence>
<gene>
    <name evidence="1" type="ORF">GDO78_009015</name>
</gene>
<accession>A0A8J6FGC7</accession>
<protein>
    <submittedName>
        <fullName evidence="1">Uncharacterized protein</fullName>
    </submittedName>
</protein>
<reference evidence="1" key="1">
    <citation type="thesis" date="2020" institute="ProQuest LLC" country="789 East Eisenhower Parkway, Ann Arbor, MI, USA">
        <title>Comparative Genomics and Chromosome Evolution.</title>
        <authorList>
            <person name="Mudd A.B."/>
        </authorList>
    </citation>
    <scope>NUCLEOTIDE SEQUENCE</scope>
    <source>
        <strain evidence="1">HN-11 Male</strain>
        <tissue evidence="1">Kidney and liver</tissue>
    </source>
</reference>
<dbReference type="AlphaFoldDB" id="A0A8J6FGC7"/>
<dbReference type="Proteomes" id="UP000770717">
    <property type="component" value="Unassembled WGS sequence"/>
</dbReference>
<sequence>MKIRPTAVFRLARVVKIKRVNEPTEHNGSMRCVSSGNCANAQYSPDFHACVNKPLKCTLLAQTACPFKRFFIDRVTAGFRWFSYKLWLLLFYSITCRGRHFVFHFRYIRIYSNAALCVVAVCTSLGV</sequence>
<dbReference type="EMBL" id="WNTK01000004">
    <property type="protein sequence ID" value="KAG9486225.1"/>
    <property type="molecule type" value="Genomic_DNA"/>
</dbReference>
<proteinExistence type="predicted"/>
<keyword evidence="2" id="KW-1185">Reference proteome</keyword>
<name>A0A8J6FGC7_ELECQ</name>
<evidence type="ECO:0000313" key="2">
    <source>
        <dbReference type="Proteomes" id="UP000770717"/>
    </source>
</evidence>
<organism evidence="1 2">
    <name type="scientific">Eleutherodactylus coqui</name>
    <name type="common">Puerto Rican coqui</name>
    <dbReference type="NCBI Taxonomy" id="57060"/>
    <lineage>
        <taxon>Eukaryota</taxon>
        <taxon>Metazoa</taxon>
        <taxon>Chordata</taxon>
        <taxon>Craniata</taxon>
        <taxon>Vertebrata</taxon>
        <taxon>Euteleostomi</taxon>
        <taxon>Amphibia</taxon>
        <taxon>Batrachia</taxon>
        <taxon>Anura</taxon>
        <taxon>Neobatrachia</taxon>
        <taxon>Hyloidea</taxon>
        <taxon>Eleutherodactylidae</taxon>
        <taxon>Eleutherodactylinae</taxon>
        <taxon>Eleutherodactylus</taxon>
        <taxon>Eleutherodactylus</taxon>
    </lineage>
</organism>
<comment type="caution">
    <text evidence="1">The sequence shown here is derived from an EMBL/GenBank/DDBJ whole genome shotgun (WGS) entry which is preliminary data.</text>
</comment>